<reference evidence="6 7" key="1">
    <citation type="submission" date="2020-08" db="EMBL/GenBank/DDBJ databases">
        <title>Genomic Encyclopedia of Type Strains, Phase III (KMG-III): the genomes of soil and plant-associated and newly described type strains.</title>
        <authorList>
            <person name="Whitman W."/>
        </authorList>
    </citation>
    <scope>NUCLEOTIDE SEQUENCE [LARGE SCALE GENOMIC DNA]</scope>
    <source>
        <strain evidence="6 7">CECT 8799</strain>
    </source>
</reference>
<comment type="caution">
    <text evidence="6">The sequence shown here is derived from an EMBL/GenBank/DDBJ whole genome shotgun (WGS) entry which is preliminary data.</text>
</comment>
<dbReference type="SUPFAM" id="SSF46785">
    <property type="entry name" value="Winged helix' DNA-binding domain"/>
    <property type="match status" value="1"/>
</dbReference>
<name>A0A7W4WC25_9GAMM</name>
<sequence length="298" mass="33576">MEHSFAKIKTFVAVVEFGSIKAASEKMDLDPSTVSRQLSGLERDLGLLLIRRSSRKLNITRVGHRIFEHYKAVLDQLKQVDEICQGAERQNDIYMTMPCSFGNCAVMPLMQEYIAQNPHIRVHVDWSDEQRDLISDHIDVGIRGGFLQSDNLVAVKLEELKLSFVASPKVFQRHPPPDRFEDLVLLPWIKINAPGKSKLPPLQGGYSLNTSLICNTPLSVSGQEAAIEAATRGLGVAVVERVAVAQRLESGELVELFPESILPLGHYWLYVPEGRWMQPHVRAFTRYLIDNLRQLEPA</sequence>
<evidence type="ECO:0000256" key="4">
    <source>
        <dbReference type="ARBA" id="ARBA00023163"/>
    </source>
</evidence>
<gene>
    <name evidence="6" type="ORF">FHS09_002341</name>
</gene>
<keyword evidence="3 6" id="KW-0238">DNA-binding</keyword>
<keyword evidence="2" id="KW-0805">Transcription regulation</keyword>
<dbReference type="RefSeq" id="WP_183459968.1">
    <property type="nucleotide sequence ID" value="NZ_JACHWZ010000010.1"/>
</dbReference>
<dbReference type="InterPro" id="IPR005119">
    <property type="entry name" value="LysR_subst-bd"/>
</dbReference>
<dbReference type="AlphaFoldDB" id="A0A7W4WC25"/>
<evidence type="ECO:0000259" key="5">
    <source>
        <dbReference type="PROSITE" id="PS50931"/>
    </source>
</evidence>
<dbReference type="PANTHER" id="PTHR30537:SF58">
    <property type="entry name" value="HTH-TYPE TRANSCRIPTIONAL REGULATOR PERR"/>
    <property type="match status" value="1"/>
</dbReference>
<dbReference type="SUPFAM" id="SSF53850">
    <property type="entry name" value="Periplasmic binding protein-like II"/>
    <property type="match status" value="1"/>
</dbReference>
<dbReference type="InterPro" id="IPR036388">
    <property type="entry name" value="WH-like_DNA-bd_sf"/>
</dbReference>
<dbReference type="Pfam" id="PF00126">
    <property type="entry name" value="HTH_1"/>
    <property type="match status" value="1"/>
</dbReference>
<dbReference type="InterPro" id="IPR000847">
    <property type="entry name" value="LysR_HTH_N"/>
</dbReference>
<keyword evidence="7" id="KW-1185">Reference proteome</keyword>
<dbReference type="GO" id="GO:0003700">
    <property type="term" value="F:DNA-binding transcription factor activity"/>
    <property type="evidence" value="ECO:0007669"/>
    <property type="project" value="InterPro"/>
</dbReference>
<accession>A0A7W4WC25</accession>
<protein>
    <submittedName>
        <fullName evidence="6">DNA-binding transcriptional LysR family regulator</fullName>
    </submittedName>
</protein>
<dbReference type="InterPro" id="IPR058163">
    <property type="entry name" value="LysR-type_TF_proteobact-type"/>
</dbReference>
<dbReference type="FunFam" id="1.10.10.10:FF:000001">
    <property type="entry name" value="LysR family transcriptional regulator"/>
    <property type="match status" value="1"/>
</dbReference>
<comment type="similarity">
    <text evidence="1">Belongs to the LysR transcriptional regulatory family.</text>
</comment>
<keyword evidence="4" id="KW-0804">Transcription</keyword>
<dbReference type="EMBL" id="JACHWZ010000010">
    <property type="protein sequence ID" value="MBB3061503.1"/>
    <property type="molecule type" value="Genomic_DNA"/>
</dbReference>
<dbReference type="Gene3D" id="1.10.10.10">
    <property type="entry name" value="Winged helix-like DNA-binding domain superfamily/Winged helix DNA-binding domain"/>
    <property type="match status" value="1"/>
</dbReference>
<evidence type="ECO:0000256" key="3">
    <source>
        <dbReference type="ARBA" id="ARBA00023125"/>
    </source>
</evidence>
<dbReference type="InterPro" id="IPR036390">
    <property type="entry name" value="WH_DNA-bd_sf"/>
</dbReference>
<dbReference type="Gene3D" id="3.40.190.290">
    <property type="match status" value="1"/>
</dbReference>
<feature type="domain" description="HTH lysR-type" evidence="5">
    <location>
        <begin position="1"/>
        <end position="60"/>
    </location>
</feature>
<evidence type="ECO:0000313" key="6">
    <source>
        <dbReference type="EMBL" id="MBB3061503.1"/>
    </source>
</evidence>
<dbReference type="PANTHER" id="PTHR30537">
    <property type="entry name" value="HTH-TYPE TRANSCRIPTIONAL REGULATOR"/>
    <property type="match status" value="1"/>
</dbReference>
<dbReference type="Proteomes" id="UP000535937">
    <property type="component" value="Unassembled WGS sequence"/>
</dbReference>
<evidence type="ECO:0000256" key="2">
    <source>
        <dbReference type="ARBA" id="ARBA00023015"/>
    </source>
</evidence>
<dbReference type="Pfam" id="PF03466">
    <property type="entry name" value="LysR_substrate"/>
    <property type="match status" value="1"/>
</dbReference>
<dbReference type="PROSITE" id="PS50931">
    <property type="entry name" value="HTH_LYSR"/>
    <property type="match status" value="1"/>
</dbReference>
<proteinExistence type="inferred from homology"/>
<dbReference type="GO" id="GO:0006351">
    <property type="term" value="P:DNA-templated transcription"/>
    <property type="evidence" value="ECO:0007669"/>
    <property type="project" value="TreeGrafter"/>
</dbReference>
<evidence type="ECO:0000256" key="1">
    <source>
        <dbReference type="ARBA" id="ARBA00009437"/>
    </source>
</evidence>
<evidence type="ECO:0000313" key="7">
    <source>
        <dbReference type="Proteomes" id="UP000535937"/>
    </source>
</evidence>
<dbReference type="GO" id="GO:0043565">
    <property type="term" value="F:sequence-specific DNA binding"/>
    <property type="evidence" value="ECO:0007669"/>
    <property type="project" value="TreeGrafter"/>
</dbReference>
<organism evidence="6 7">
    <name type="scientific">Microbulbifer rhizosphaerae</name>
    <dbReference type="NCBI Taxonomy" id="1562603"/>
    <lineage>
        <taxon>Bacteria</taxon>
        <taxon>Pseudomonadati</taxon>
        <taxon>Pseudomonadota</taxon>
        <taxon>Gammaproteobacteria</taxon>
        <taxon>Cellvibrionales</taxon>
        <taxon>Microbulbiferaceae</taxon>
        <taxon>Microbulbifer</taxon>
    </lineage>
</organism>